<accession>A0A811TB94</accession>
<name>A0A811TB94_9EURY</name>
<dbReference type="EMBL" id="CAJHIP010000026">
    <property type="protein sequence ID" value="CAD6493621.1"/>
    <property type="molecule type" value="Genomic_DNA"/>
</dbReference>
<evidence type="ECO:0000313" key="2">
    <source>
        <dbReference type="Proteomes" id="UP000603056"/>
    </source>
</evidence>
<evidence type="ECO:0000313" key="1">
    <source>
        <dbReference type="EMBL" id="CAD6493621.1"/>
    </source>
</evidence>
<protein>
    <recommendedName>
        <fullName evidence="3">DUF2283 domain-containing protein</fullName>
    </recommendedName>
</protein>
<dbReference type="Proteomes" id="UP000603056">
    <property type="component" value="Unassembled WGS sequence"/>
</dbReference>
<evidence type="ECO:0008006" key="3">
    <source>
        <dbReference type="Google" id="ProtNLM"/>
    </source>
</evidence>
<dbReference type="InterPro" id="IPR019270">
    <property type="entry name" value="DUF2283"/>
</dbReference>
<dbReference type="PANTHER" id="PTHR37029:SF1">
    <property type="entry name" value="SSR1768 PROTEIN"/>
    <property type="match status" value="1"/>
</dbReference>
<reference evidence="1" key="1">
    <citation type="submission" date="2020-10" db="EMBL/GenBank/DDBJ databases">
        <authorList>
            <person name="Hahn C.J."/>
            <person name="Laso-Perez R."/>
            <person name="Vulcano F."/>
            <person name="Vaziourakis K.-M."/>
            <person name="Stokke R."/>
            <person name="Steen I.H."/>
            <person name="Teske A."/>
            <person name="Boetius A."/>
            <person name="Liebeke M."/>
            <person name="Amann R."/>
            <person name="Knittel K."/>
        </authorList>
    </citation>
    <scope>NUCLEOTIDE SEQUENCE</scope>
    <source>
        <strain evidence="1">Gfbio:e3339647-f889-4370-9287-4fb5cb688e4c:AG394J04_GoMArc1</strain>
    </source>
</reference>
<proteinExistence type="predicted"/>
<sequence length="72" mass="8180">MKISYNREDDILVYEVGEGKIDYAEEMGPIIVHFDKKGKPLLLEILDASEFITQTTKFSMKAIEGERTEIAA</sequence>
<gene>
    <name evidence="1" type="ORF">FFODKBPE_00530</name>
</gene>
<organism evidence="1 2">
    <name type="scientific">Candidatus Argoarchaeum ethanivorans</name>
    <dbReference type="NCBI Taxonomy" id="2608793"/>
    <lineage>
        <taxon>Archaea</taxon>
        <taxon>Methanobacteriati</taxon>
        <taxon>Methanobacteriota</taxon>
        <taxon>Stenosarchaea group</taxon>
        <taxon>Methanomicrobia</taxon>
        <taxon>Methanosarcinales</taxon>
        <taxon>Methanosarcinales incertae sedis</taxon>
        <taxon>GOM Arc I cluster</taxon>
        <taxon>Candidatus Argoarchaeum</taxon>
    </lineage>
</organism>
<dbReference type="Pfam" id="PF10049">
    <property type="entry name" value="DUF2283"/>
    <property type="match status" value="1"/>
</dbReference>
<dbReference type="PANTHER" id="PTHR37029">
    <property type="entry name" value="SSR1768 PROTEIN"/>
    <property type="match status" value="1"/>
</dbReference>
<dbReference type="AlphaFoldDB" id="A0A811TB94"/>
<comment type="caution">
    <text evidence="1">The sequence shown here is derived from an EMBL/GenBank/DDBJ whole genome shotgun (WGS) entry which is preliminary data.</text>
</comment>